<dbReference type="Pfam" id="PF06075">
    <property type="entry name" value="DUF936"/>
    <property type="match status" value="1"/>
</dbReference>
<evidence type="ECO:0000313" key="4">
    <source>
        <dbReference type="EMBL" id="CAI9777050.1"/>
    </source>
</evidence>
<feature type="region of interest" description="Disordered" evidence="1">
    <location>
        <begin position="512"/>
        <end position="566"/>
    </location>
</feature>
<dbReference type="InterPro" id="IPR049172">
    <property type="entry name" value="DUF6857_pln"/>
</dbReference>
<dbReference type="InterPro" id="IPR048297">
    <property type="entry name" value="DUF936_dom_pln"/>
</dbReference>
<feature type="compositionally biased region" description="Polar residues" evidence="1">
    <location>
        <begin position="538"/>
        <end position="554"/>
    </location>
</feature>
<sequence length="927" mass="99293">MASLVPGVLLKLLQHMNTDVKVAGEHRSSLLQVVSIVPALAGGELFPNKGFYLKVSDSSHATYVSLPDEHDDLIFSDKIQLGQFIHVERLEAASPVPILRGVRLVPGRHPCIGTPEDIVATHSLGFLNSNGNSSLGSKLIHKAKAPSKLLTNTEAKDVKSALLKLNRSAKEDKVDNKKPGLTRSKSQLSKLSITSDGKKESAGKLNSSSSRSIPTSPTSCYSLPTSFEKFANGIKQQGKIKGLERLEKATAKVGSGEKAISVRGASPTTKKVLGGSVMKNIVQGLELGPKALRKSWEGNMDVKGRESPRLKVNKHVQKPEVRSTSVPRKLTSERLPSKEEIKVESSKSSWEENKANASVKKASTNADLANNKSTAQRVSPAKKSGESANHGFPGNLVKVSLSKSKLTDGTISCASLPSSIVKLGKDVLKHRDAAQMAAMEAMQEASAAESLLQCLSEVLFILAAAFSLFFPDFPKSLCNANCNLEFLNNNSGISTLFLYILQVPRKLTSERLPSKEETKVESSKSSWEENKANASVKKASTNADLANNKSTAQRVSPAKKSGESASHGFPGNLVKVSLSKSKLTDGTISCASLPSTIVKLGKDVLKHRDAAQIAAMEAMQEASAAESLLQCLSTYAELRMSAKEDNPQPAVEQFLALHASLNSACIVADSLSKTITLDSSQNEDPSVEVQKVTLDRCKRAASWVHAALATNLSSFTLYGKPGTSSLAAASTLTPSPKAIPIHQPILVLENSTKSTEPKILTKPRQSANSKNHSSGTPSRVSGGLAVGHNTTKTSPPIEWVKGDGLNESVDLAKMLRLESQDWFLGFVERFLDADVDTSALSDNGQIAGMLSQLKSVNDWLDEIGSSKDEETPRISAETIDRIRKKIYEYLLTHVESAAAALGVSSQTSPVMESKLASMVECFQACTV</sequence>
<feature type="domain" description="DUF936" evidence="2">
    <location>
        <begin position="4"/>
        <end position="120"/>
    </location>
</feature>
<feature type="compositionally biased region" description="Polar residues" evidence="1">
    <location>
        <begin position="183"/>
        <end position="195"/>
    </location>
</feature>
<evidence type="ECO:0000259" key="2">
    <source>
        <dbReference type="Pfam" id="PF06075"/>
    </source>
</evidence>
<dbReference type="PANTHER" id="PTHR31928:SF4">
    <property type="entry name" value="OS08G0541500 PROTEIN"/>
    <property type="match status" value="1"/>
</dbReference>
<dbReference type="Pfam" id="PF21647">
    <property type="entry name" value="DUF6857"/>
    <property type="match status" value="2"/>
</dbReference>
<feature type="region of interest" description="Disordered" evidence="1">
    <location>
        <begin position="752"/>
        <end position="798"/>
    </location>
</feature>
<dbReference type="Proteomes" id="UP000834106">
    <property type="component" value="Chromosome 15"/>
</dbReference>
<proteinExistence type="predicted"/>
<feature type="compositionally biased region" description="Low complexity" evidence="1">
    <location>
        <begin position="207"/>
        <end position="218"/>
    </location>
</feature>
<feature type="compositionally biased region" description="Basic and acidic residues" evidence="1">
    <location>
        <begin position="169"/>
        <end position="178"/>
    </location>
</feature>
<name>A0AAD1ZWF6_9LAMI</name>
<gene>
    <name evidence="4" type="ORF">FPE_LOCUS24480</name>
</gene>
<feature type="compositionally biased region" description="Polar residues" evidence="1">
    <location>
        <begin position="763"/>
        <end position="779"/>
    </location>
</feature>
<feature type="domain" description="DUF6857" evidence="3">
    <location>
        <begin position="401"/>
        <end position="456"/>
    </location>
</feature>
<dbReference type="InterPro" id="IPR010341">
    <property type="entry name" value="DUF936_pln"/>
</dbReference>
<feature type="compositionally biased region" description="Polar residues" evidence="1">
    <location>
        <begin position="361"/>
        <end position="377"/>
    </location>
</feature>
<feature type="region of interest" description="Disordered" evidence="1">
    <location>
        <begin position="316"/>
        <end position="389"/>
    </location>
</feature>
<feature type="compositionally biased region" description="Basic and acidic residues" evidence="1">
    <location>
        <begin position="330"/>
        <end position="354"/>
    </location>
</feature>
<protein>
    <submittedName>
        <fullName evidence="4">Uncharacterized protein</fullName>
    </submittedName>
</protein>
<feature type="compositionally biased region" description="Basic and acidic residues" evidence="1">
    <location>
        <begin position="512"/>
        <end position="531"/>
    </location>
</feature>
<organism evidence="4 5">
    <name type="scientific">Fraxinus pennsylvanica</name>
    <dbReference type="NCBI Taxonomy" id="56036"/>
    <lineage>
        <taxon>Eukaryota</taxon>
        <taxon>Viridiplantae</taxon>
        <taxon>Streptophyta</taxon>
        <taxon>Embryophyta</taxon>
        <taxon>Tracheophyta</taxon>
        <taxon>Spermatophyta</taxon>
        <taxon>Magnoliopsida</taxon>
        <taxon>eudicotyledons</taxon>
        <taxon>Gunneridae</taxon>
        <taxon>Pentapetalae</taxon>
        <taxon>asterids</taxon>
        <taxon>lamiids</taxon>
        <taxon>Lamiales</taxon>
        <taxon>Oleaceae</taxon>
        <taxon>Oleeae</taxon>
        <taxon>Fraxinus</taxon>
    </lineage>
</organism>
<reference evidence="4" key="1">
    <citation type="submission" date="2023-05" db="EMBL/GenBank/DDBJ databases">
        <authorList>
            <person name="Huff M."/>
        </authorList>
    </citation>
    <scope>NUCLEOTIDE SEQUENCE</scope>
</reference>
<dbReference type="PANTHER" id="PTHR31928">
    <property type="entry name" value="EXPRESSED PROTEIN"/>
    <property type="match status" value="1"/>
</dbReference>
<feature type="domain" description="DUF6857" evidence="3">
    <location>
        <begin position="578"/>
        <end position="901"/>
    </location>
</feature>
<feature type="region of interest" description="Disordered" evidence="1">
    <location>
        <begin position="169"/>
        <end position="218"/>
    </location>
</feature>
<evidence type="ECO:0000256" key="1">
    <source>
        <dbReference type="SAM" id="MobiDB-lite"/>
    </source>
</evidence>
<dbReference type="AlphaFoldDB" id="A0AAD1ZWF6"/>
<accession>A0AAD1ZWF6</accession>
<evidence type="ECO:0000259" key="3">
    <source>
        <dbReference type="Pfam" id="PF21647"/>
    </source>
</evidence>
<keyword evidence="5" id="KW-1185">Reference proteome</keyword>
<dbReference type="EMBL" id="OU503050">
    <property type="protein sequence ID" value="CAI9777050.1"/>
    <property type="molecule type" value="Genomic_DNA"/>
</dbReference>
<evidence type="ECO:0000313" key="5">
    <source>
        <dbReference type="Proteomes" id="UP000834106"/>
    </source>
</evidence>